<reference evidence="2" key="1">
    <citation type="journal article" date="2018" name="DNA Res.">
        <title>Multiple hybrid de novo genome assembly of finger millet, an orphan allotetraploid crop.</title>
        <authorList>
            <person name="Hatakeyama M."/>
            <person name="Aluri S."/>
            <person name="Balachadran M.T."/>
            <person name="Sivarajan S.R."/>
            <person name="Patrignani A."/>
            <person name="Gruter S."/>
            <person name="Poveda L."/>
            <person name="Shimizu-Inatsugi R."/>
            <person name="Baeten J."/>
            <person name="Francoijs K.J."/>
            <person name="Nataraja K.N."/>
            <person name="Reddy Y.A.N."/>
            <person name="Phadnis S."/>
            <person name="Ravikumar R.L."/>
            <person name="Schlapbach R."/>
            <person name="Sreeman S.M."/>
            <person name="Shimizu K.K."/>
        </authorList>
    </citation>
    <scope>NUCLEOTIDE SEQUENCE</scope>
</reference>
<accession>A0AAV5FDW5</accession>
<dbReference type="InterPro" id="IPR046527">
    <property type="entry name" value="PIR2-like_helical"/>
</dbReference>
<comment type="caution">
    <text evidence="2">The sequence shown here is derived from an EMBL/GenBank/DDBJ whole genome shotgun (WGS) entry which is preliminary data.</text>
</comment>
<dbReference type="Proteomes" id="UP001054889">
    <property type="component" value="Unassembled WGS sequence"/>
</dbReference>
<evidence type="ECO:0000259" key="1">
    <source>
        <dbReference type="Pfam" id="PF20235"/>
    </source>
</evidence>
<proteinExistence type="predicted"/>
<dbReference type="AlphaFoldDB" id="A0AAV5FDW5"/>
<organism evidence="2 3">
    <name type="scientific">Eleusine coracana subsp. coracana</name>
    <dbReference type="NCBI Taxonomy" id="191504"/>
    <lineage>
        <taxon>Eukaryota</taxon>
        <taxon>Viridiplantae</taxon>
        <taxon>Streptophyta</taxon>
        <taxon>Embryophyta</taxon>
        <taxon>Tracheophyta</taxon>
        <taxon>Spermatophyta</taxon>
        <taxon>Magnoliopsida</taxon>
        <taxon>Liliopsida</taxon>
        <taxon>Poales</taxon>
        <taxon>Poaceae</taxon>
        <taxon>PACMAD clade</taxon>
        <taxon>Chloridoideae</taxon>
        <taxon>Cynodonteae</taxon>
        <taxon>Eleusininae</taxon>
        <taxon>Eleusine</taxon>
    </lineage>
</organism>
<feature type="domain" description="PIR2-like helical" evidence="1">
    <location>
        <begin position="245"/>
        <end position="342"/>
    </location>
</feature>
<dbReference type="PANTHER" id="PTHR33120">
    <property type="entry name" value="EXPRESSED PROTEIN-RELATED"/>
    <property type="match status" value="1"/>
</dbReference>
<dbReference type="PANTHER" id="PTHR33120:SF42">
    <property type="entry name" value="OS12G0105000 PROTEIN"/>
    <property type="match status" value="1"/>
</dbReference>
<name>A0AAV5FDW5_ELECO</name>
<reference evidence="2" key="2">
    <citation type="submission" date="2021-12" db="EMBL/GenBank/DDBJ databases">
        <title>Resequencing data analysis of finger millet.</title>
        <authorList>
            <person name="Hatakeyama M."/>
            <person name="Aluri S."/>
            <person name="Balachadran M.T."/>
            <person name="Sivarajan S.R."/>
            <person name="Poveda L."/>
            <person name="Shimizu-Inatsugi R."/>
            <person name="Schlapbach R."/>
            <person name="Sreeman S.M."/>
            <person name="Shimizu K.K."/>
        </authorList>
    </citation>
    <scope>NUCLEOTIDE SEQUENCE</scope>
</reference>
<evidence type="ECO:0000313" key="3">
    <source>
        <dbReference type="Proteomes" id="UP001054889"/>
    </source>
</evidence>
<dbReference type="EMBL" id="BQKI01000085">
    <property type="protein sequence ID" value="GJN33914.1"/>
    <property type="molecule type" value="Genomic_DNA"/>
</dbReference>
<sequence>MEAALTIAAQRAGHPAPEEVARITTARYPSDELSGIVAKLQGDELLTTADVWAIRELLSGQGAPLSDVKLTFLSRPGGPACNSDSNTHDGKLEPSSDLGNGFYAKVIIQKSSTDHNSMFVSHDLVQQLLPAEVGQGDITGANPGNQSLVSRQLAISRKCPRPPVLLGLFTDELGLGHDLSWQLAAGEHLIDQKYISDLTFDSTSMEAKLSNCLADTISSGSPASAVDYDASTCEHIVSLKKCVLDAIHAMYIKALAILPSSVGKSPFIRAILVAGHCYGPLDPVSNIILNSVWYKVRFPWHCDINRQGGIIDTSAMSRVESRSIDGLVAILVSFNNSSPTGTISRHRALETAKHPQCGALESFLMSLSDEKLNHIRSLLQAPCGTKL</sequence>
<gene>
    <name evidence="2" type="primary">gb22544</name>
    <name evidence="2" type="ORF">PR202_gb22544</name>
</gene>
<protein>
    <recommendedName>
        <fullName evidence="1">PIR2-like helical domain-containing protein</fullName>
    </recommendedName>
</protein>
<evidence type="ECO:0000313" key="2">
    <source>
        <dbReference type="EMBL" id="GJN33914.1"/>
    </source>
</evidence>
<keyword evidence="3" id="KW-1185">Reference proteome</keyword>
<dbReference type="Pfam" id="PF20235">
    <property type="entry name" value="PIR2-like_helical"/>
    <property type="match status" value="1"/>
</dbReference>